<dbReference type="Proteomes" id="UP001152759">
    <property type="component" value="Chromosome 1"/>
</dbReference>
<sequence>MADTSSCPLMTNTVPTVVSNEENTVSMVEEASNSSMTPAIRSLLSTAHSSAEVLVGLLQILMAECGLYLADKMGREIPEVGNNFRSEQFFDSRIVKELKLDFSKNSDGVYTNKYLLRGFSEPSIELLCDPHNHNVLVTAIISSFKCVFSVVLKTQNYVIETSKNNYILLNMKSLSIRFKNAIAVPVRASILNKHGFPNPSLEGLPDELLHHIWKKIPQPEFLPPLPGVSAVFTAD</sequence>
<dbReference type="KEGG" id="btab:109038440"/>
<dbReference type="Gene3D" id="3.40.1000.30">
    <property type="match status" value="1"/>
</dbReference>
<dbReference type="OrthoDB" id="101791at2759"/>
<organism evidence="1 2">
    <name type="scientific">Bemisia tabaci</name>
    <name type="common">Sweetpotato whitefly</name>
    <name type="synonym">Aleurodes tabaci</name>
    <dbReference type="NCBI Taxonomy" id="7038"/>
    <lineage>
        <taxon>Eukaryota</taxon>
        <taxon>Metazoa</taxon>
        <taxon>Ecdysozoa</taxon>
        <taxon>Arthropoda</taxon>
        <taxon>Hexapoda</taxon>
        <taxon>Insecta</taxon>
        <taxon>Pterygota</taxon>
        <taxon>Neoptera</taxon>
        <taxon>Paraneoptera</taxon>
        <taxon>Hemiptera</taxon>
        <taxon>Sternorrhyncha</taxon>
        <taxon>Aleyrodoidea</taxon>
        <taxon>Aleyrodidae</taxon>
        <taxon>Aleyrodinae</taxon>
        <taxon>Bemisia</taxon>
    </lineage>
</organism>
<keyword evidence="2" id="KW-1185">Reference proteome</keyword>
<evidence type="ECO:0000313" key="2">
    <source>
        <dbReference type="Proteomes" id="UP001152759"/>
    </source>
</evidence>
<dbReference type="EMBL" id="OU963862">
    <property type="protein sequence ID" value="CAH0380806.1"/>
    <property type="molecule type" value="Genomic_DNA"/>
</dbReference>
<dbReference type="AlphaFoldDB" id="A0A9P0EXD0"/>
<reference evidence="1" key="1">
    <citation type="submission" date="2021-12" db="EMBL/GenBank/DDBJ databases">
        <authorList>
            <person name="King R."/>
        </authorList>
    </citation>
    <scope>NUCLEOTIDE SEQUENCE</scope>
</reference>
<proteinExistence type="predicted"/>
<name>A0A9P0EXD0_BEMTA</name>
<protein>
    <submittedName>
        <fullName evidence="1">Uncharacterized protein</fullName>
    </submittedName>
</protein>
<evidence type="ECO:0000313" key="1">
    <source>
        <dbReference type="EMBL" id="CAH0380806.1"/>
    </source>
</evidence>
<gene>
    <name evidence="1" type="ORF">BEMITA_LOCUS520</name>
</gene>
<accession>A0A9P0EXD0</accession>